<dbReference type="EMBL" id="JAZDRO010000001">
    <property type="protein sequence ID" value="MEE2565273.1"/>
    <property type="molecule type" value="Genomic_DNA"/>
</dbReference>
<comment type="caution">
    <text evidence="2">The sequence shown here is derived from an EMBL/GenBank/DDBJ whole genome shotgun (WGS) entry which is preliminary data.</text>
</comment>
<organism evidence="2 3">
    <name type="scientific">Hyphobacterium marinum</name>
    <dbReference type="NCBI Taxonomy" id="3116574"/>
    <lineage>
        <taxon>Bacteria</taxon>
        <taxon>Pseudomonadati</taxon>
        <taxon>Pseudomonadota</taxon>
        <taxon>Alphaproteobacteria</taxon>
        <taxon>Maricaulales</taxon>
        <taxon>Maricaulaceae</taxon>
        <taxon>Hyphobacterium</taxon>
    </lineage>
</organism>
<feature type="transmembrane region" description="Helical" evidence="1">
    <location>
        <begin position="52"/>
        <end position="70"/>
    </location>
</feature>
<evidence type="ECO:0008006" key="4">
    <source>
        <dbReference type="Google" id="ProtNLM"/>
    </source>
</evidence>
<sequence length="236" mass="25849">MTNKVAIDDLAEDVFGLNIRGIRSIATIWIHPRRYFQSARSPDWDNRYTPSIRLWLSLIALASLLQFLWIGTDTPLVSAYAAGFEDAGVTPSPGMTFQELGERAALWIYAFAPAVQFVLFLAVLGFFPFWGERTSYSLRLRNLFAIMMPSATAMTLLLPAMALIPVSLLTAFGYLIGLLTLLLDTVTGFRGAFPAVDGLARLWRAGLLAVAILTLNVIANISAQIAGIVFVSVVYA</sequence>
<evidence type="ECO:0000313" key="3">
    <source>
        <dbReference type="Proteomes" id="UP001310692"/>
    </source>
</evidence>
<protein>
    <recommendedName>
        <fullName evidence="4">Yip1 domain-containing protein</fullName>
    </recommendedName>
</protein>
<gene>
    <name evidence="2" type="ORF">V0U35_01165</name>
</gene>
<evidence type="ECO:0000313" key="2">
    <source>
        <dbReference type="EMBL" id="MEE2565273.1"/>
    </source>
</evidence>
<proteinExistence type="predicted"/>
<feature type="transmembrane region" description="Helical" evidence="1">
    <location>
        <begin position="106"/>
        <end position="131"/>
    </location>
</feature>
<keyword evidence="3" id="KW-1185">Reference proteome</keyword>
<feature type="transmembrane region" description="Helical" evidence="1">
    <location>
        <begin position="143"/>
        <end position="166"/>
    </location>
</feature>
<feature type="transmembrane region" description="Helical" evidence="1">
    <location>
        <begin position="205"/>
        <end position="235"/>
    </location>
</feature>
<keyword evidence="1" id="KW-0472">Membrane</keyword>
<keyword evidence="1" id="KW-0812">Transmembrane</keyword>
<reference evidence="2 3" key="1">
    <citation type="submission" date="2024-01" db="EMBL/GenBank/DDBJ databases">
        <title>Hyphobacterium bacterium isolated from marine sediment.</title>
        <authorList>
            <person name="Zhao S."/>
        </authorList>
    </citation>
    <scope>NUCLEOTIDE SEQUENCE [LARGE SCALE GENOMIC DNA]</scope>
    <source>
        <strain evidence="2 3">Y60-23</strain>
    </source>
</reference>
<dbReference type="RefSeq" id="WP_330194811.1">
    <property type="nucleotide sequence ID" value="NZ_JAZDRO010000001.1"/>
</dbReference>
<accession>A0ABU7LUN8</accession>
<feature type="transmembrane region" description="Helical" evidence="1">
    <location>
        <begin position="172"/>
        <end position="193"/>
    </location>
</feature>
<evidence type="ECO:0000256" key="1">
    <source>
        <dbReference type="SAM" id="Phobius"/>
    </source>
</evidence>
<dbReference type="Proteomes" id="UP001310692">
    <property type="component" value="Unassembled WGS sequence"/>
</dbReference>
<name>A0ABU7LUN8_9PROT</name>
<keyword evidence="1" id="KW-1133">Transmembrane helix</keyword>